<name>A0A2C9LBJ1_BIOGL</name>
<dbReference type="InterPro" id="IPR050705">
    <property type="entry name" value="Cytochrome_P450_3A"/>
</dbReference>
<evidence type="ECO:0000256" key="2">
    <source>
        <dbReference type="ARBA" id="ARBA00022617"/>
    </source>
</evidence>
<feature type="binding site" description="axial binding residue" evidence="7">
    <location>
        <position position="132"/>
    </location>
    <ligand>
        <name>heme</name>
        <dbReference type="ChEBI" id="CHEBI:30413"/>
    </ligand>
    <ligandPart>
        <name>Fe</name>
        <dbReference type="ChEBI" id="CHEBI:18248"/>
    </ligandPart>
</feature>
<evidence type="ECO:0000256" key="6">
    <source>
        <dbReference type="ARBA" id="ARBA00043906"/>
    </source>
</evidence>
<keyword evidence="9" id="KW-0732">Signal</keyword>
<dbReference type="GO" id="GO:0005506">
    <property type="term" value="F:iron ion binding"/>
    <property type="evidence" value="ECO:0007669"/>
    <property type="project" value="InterPro"/>
</dbReference>
<dbReference type="STRING" id="6526.A0A2C9LBJ1"/>
<comment type="similarity">
    <text evidence="1 8">Belongs to the cytochrome P450 family.</text>
</comment>
<evidence type="ECO:0000256" key="3">
    <source>
        <dbReference type="ARBA" id="ARBA00022723"/>
    </source>
</evidence>
<feature type="signal peptide" evidence="9">
    <location>
        <begin position="1"/>
        <end position="20"/>
    </location>
</feature>
<evidence type="ECO:0000313" key="11">
    <source>
        <dbReference type="Proteomes" id="UP000076420"/>
    </source>
</evidence>
<dbReference type="GO" id="GO:0008395">
    <property type="term" value="F:steroid hydroxylase activity"/>
    <property type="evidence" value="ECO:0007669"/>
    <property type="project" value="TreeGrafter"/>
</dbReference>
<dbReference type="PRINTS" id="PR00463">
    <property type="entry name" value="EP450I"/>
</dbReference>
<dbReference type="InterPro" id="IPR017972">
    <property type="entry name" value="Cyt_P450_CS"/>
</dbReference>
<comment type="function">
    <text evidence="6">Cytochromes P450 are a group of heme-thiolate monooxygenases. They oxidize a variety of structurally unrelated compounds, including steroids, fatty acids, and xenobiotics.</text>
</comment>
<dbReference type="KEGG" id="bgt:106060165"/>
<proteinExistence type="inferred from homology"/>
<dbReference type="GO" id="GO:0016705">
    <property type="term" value="F:oxidoreductase activity, acting on paired donors, with incorporation or reduction of molecular oxygen"/>
    <property type="evidence" value="ECO:0007669"/>
    <property type="project" value="InterPro"/>
</dbReference>
<keyword evidence="4 8" id="KW-0560">Oxidoreductase</keyword>
<dbReference type="VEuPathDB" id="VectorBase:BGLB029091"/>
<dbReference type="AlphaFoldDB" id="A0A2C9LBJ1"/>
<evidence type="ECO:0000256" key="7">
    <source>
        <dbReference type="PIRSR" id="PIRSR602401-1"/>
    </source>
</evidence>
<feature type="chain" id="PRO_5012474437" description="Cytochrome P450" evidence="9">
    <location>
        <begin position="21"/>
        <end position="186"/>
    </location>
</feature>
<evidence type="ECO:0000256" key="1">
    <source>
        <dbReference type="ARBA" id="ARBA00010617"/>
    </source>
</evidence>
<dbReference type="Proteomes" id="UP000076420">
    <property type="component" value="Unassembled WGS sequence"/>
</dbReference>
<dbReference type="Gene3D" id="1.10.630.10">
    <property type="entry name" value="Cytochrome P450"/>
    <property type="match status" value="1"/>
</dbReference>
<keyword evidence="3 7" id="KW-0479">Metal-binding</keyword>
<evidence type="ECO:0000256" key="9">
    <source>
        <dbReference type="SAM" id="SignalP"/>
    </source>
</evidence>
<dbReference type="PROSITE" id="PS00086">
    <property type="entry name" value="CYTOCHROME_P450"/>
    <property type="match status" value="1"/>
</dbReference>
<evidence type="ECO:0000256" key="8">
    <source>
        <dbReference type="RuleBase" id="RU000461"/>
    </source>
</evidence>
<reference evidence="10" key="1">
    <citation type="submission" date="2020-05" db="UniProtKB">
        <authorList>
            <consortium name="EnsemblMetazoa"/>
        </authorList>
    </citation>
    <scope>IDENTIFICATION</scope>
    <source>
        <strain evidence="10">BB02</strain>
    </source>
</reference>
<dbReference type="PANTHER" id="PTHR24302">
    <property type="entry name" value="CYTOCHROME P450 FAMILY 3"/>
    <property type="match status" value="1"/>
</dbReference>
<dbReference type="GO" id="GO:0020037">
    <property type="term" value="F:heme binding"/>
    <property type="evidence" value="ECO:0007669"/>
    <property type="project" value="InterPro"/>
</dbReference>
<sequence length="186" mass="21347">MSTVMSFTLFLLAAHPDCRQRAQDELDEILGDETPDYETVQGLHYLEMCINEAIRMVPPGFVLDRKCVESTDIDGFHFPKDMIVMIPVYAIHHDPDLWPDPHTFTPERFTEENKRSRHPYAFLPFGQGPRNCIGMRLAMLELKLALATILQHFTPVTSAKTVYPFKLYKSIPRAVDGAWVKIVARK</sequence>
<gene>
    <name evidence="10" type="primary">106060165</name>
</gene>
<dbReference type="VEuPathDB" id="VectorBase:BGLAX_044343"/>
<keyword evidence="8" id="KW-0503">Monooxygenase</keyword>
<accession>A0A2C9LBJ1</accession>
<keyword evidence="2 7" id="KW-0349">Heme</keyword>
<dbReference type="InterPro" id="IPR036396">
    <property type="entry name" value="Cyt_P450_sf"/>
</dbReference>
<comment type="cofactor">
    <cofactor evidence="7">
        <name>heme</name>
        <dbReference type="ChEBI" id="CHEBI:30413"/>
    </cofactor>
</comment>
<evidence type="ECO:0000256" key="5">
    <source>
        <dbReference type="ARBA" id="ARBA00023004"/>
    </source>
</evidence>
<dbReference type="InterPro" id="IPR001128">
    <property type="entry name" value="Cyt_P450"/>
</dbReference>
<evidence type="ECO:0008006" key="12">
    <source>
        <dbReference type="Google" id="ProtNLM"/>
    </source>
</evidence>
<dbReference type="Pfam" id="PF00067">
    <property type="entry name" value="p450"/>
    <property type="match status" value="1"/>
</dbReference>
<dbReference type="EnsemblMetazoa" id="BGLB029091-RA">
    <property type="protein sequence ID" value="BGLB029091-PA"/>
    <property type="gene ID" value="BGLB029091"/>
</dbReference>
<evidence type="ECO:0000313" key="10">
    <source>
        <dbReference type="EnsemblMetazoa" id="BGLB029091-PA"/>
    </source>
</evidence>
<organism evidence="10 11">
    <name type="scientific">Biomphalaria glabrata</name>
    <name type="common">Bloodfluke planorb</name>
    <name type="synonym">Freshwater snail</name>
    <dbReference type="NCBI Taxonomy" id="6526"/>
    <lineage>
        <taxon>Eukaryota</taxon>
        <taxon>Metazoa</taxon>
        <taxon>Spiralia</taxon>
        <taxon>Lophotrochozoa</taxon>
        <taxon>Mollusca</taxon>
        <taxon>Gastropoda</taxon>
        <taxon>Heterobranchia</taxon>
        <taxon>Euthyneura</taxon>
        <taxon>Panpulmonata</taxon>
        <taxon>Hygrophila</taxon>
        <taxon>Lymnaeoidea</taxon>
        <taxon>Planorbidae</taxon>
        <taxon>Biomphalaria</taxon>
    </lineage>
</organism>
<dbReference type="SUPFAM" id="SSF48264">
    <property type="entry name" value="Cytochrome P450"/>
    <property type="match status" value="1"/>
</dbReference>
<dbReference type="PANTHER" id="PTHR24302:SF15">
    <property type="entry name" value="FATTY-ACID PEROXYGENASE"/>
    <property type="match status" value="1"/>
</dbReference>
<protein>
    <recommendedName>
        <fullName evidence="12">Cytochrome P450</fullName>
    </recommendedName>
</protein>
<evidence type="ECO:0000256" key="4">
    <source>
        <dbReference type="ARBA" id="ARBA00023002"/>
    </source>
</evidence>
<keyword evidence="5 7" id="KW-0408">Iron</keyword>
<dbReference type="PRINTS" id="PR00385">
    <property type="entry name" value="P450"/>
</dbReference>
<dbReference type="InterPro" id="IPR002401">
    <property type="entry name" value="Cyt_P450_E_grp-I"/>
</dbReference>